<dbReference type="PANTHER" id="PTHR45784:SF8">
    <property type="entry name" value="C-TYPE MANNOSE RECEPTOR 2-RELATED"/>
    <property type="match status" value="1"/>
</dbReference>
<protein>
    <recommendedName>
        <fullName evidence="2">C-type lectin domain-containing protein</fullName>
    </recommendedName>
</protein>
<reference evidence="3 4" key="1">
    <citation type="journal article" date="2007" name="Nature">
        <title>The medaka draft genome and insights into vertebrate genome evolution.</title>
        <authorList>
            <person name="Kasahara M."/>
            <person name="Naruse K."/>
            <person name="Sasaki S."/>
            <person name="Nakatani Y."/>
            <person name="Qu W."/>
            <person name="Ahsan B."/>
            <person name="Yamada T."/>
            <person name="Nagayasu Y."/>
            <person name="Doi K."/>
            <person name="Kasai Y."/>
            <person name="Jindo T."/>
            <person name="Kobayashi D."/>
            <person name="Shimada A."/>
            <person name="Toyoda A."/>
            <person name="Kuroki Y."/>
            <person name="Fujiyama A."/>
            <person name="Sasaki T."/>
            <person name="Shimizu A."/>
            <person name="Asakawa S."/>
            <person name="Shimizu N."/>
            <person name="Hashimoto S."/>
            <person name="Yang J."/>
            <person name="Lee Y."/>
            <person name="Matsushima K."/>
            <person name="Sugano S."/>
            <person name="Sakaizumi M."/>
            <person name="Narita T."/>
            <person name="Ohishi K."/>
            <person name="Haga S."/>
            <person name="Ohta F."/>
            <person name="Nomoto H."/>
            <person name="Nogata K."/>
            <person name="Morishita T."/>
            <person name="Endo T."/>
            <person name="Shin-I T."/>
            <person name="Takeda H."/>
            <person name="Morishita S."/>
            <person name="Kohara Y."/>
        </authorList>
    </citation>
    <scope>NUCLEOTIDE SEQUENCE [LARGE SCALE GENOMIC DNA]</scope>
    <source>
        <strain evidence="3 4">Hd-rR</strain>
    </source>
</reference>
<dbReference type="InterPro" id="IPR001304">
    <property type="entry name" value="C-type_lectin-like"/>
</dbReference>
<keyword evidence="1" id="KW-0732">Signal</keyword>
<gene>
    <name evidence="3" type="primary">LOC101171029</name>
</gene>
<dbReference type="Gene3D" id="3.10.100.10">
    <property type="entry name" value="Mannose-Binding Protein A, subunit A"/>
    <property type="match status" value="2"/>
</dbReference>
<dbReference type="Proteomes" id="UP000001038">
    <property type="component" value="Chromosome 16"/>
</dbReference>
<reference evidence="3" key="2">
    <citation type="submission" date="2025-08" db="UniProtKB">
        <authorList>
            <consortium name="Ensembl"/>
        </authorList>
    </citation>
    <scope>IDENTIFICATION</scope>
    <source>
        <strain evidence="3">Hd-rR</strain>
    </source>
</reference>
<evidence type="ECO:0000313" key="3">
    <source>
        <dbReference type="Ensembl" id="ENSORLP00000040938.1"/>
    </source>
</evidence>
<dbReference type="AlphaFoldDB" id="A0A3B3IAU2"/>
<proteinExistence type="predicted"/>
<dbReference type="CDD" id="cd00037">
    <property type="entry name" value="CLECT"/>
    <property type="match status" value="1"/>
</dbReference>
<accession>A0A3B3IAU2</accession>
<dbReference type="RefSeq" id="XP_004078098.2">
    <property type="nucleotide sequence ID" value="XM_004078050.3"/>
</dbReference>
<dbReference type="InterPro" id="IPR016186">
    <property type="entry name" value="C-type_lectin-like/link_sf"/>
</dbReference>
<dbReference type="Ensembl" id="ENSORLT00000036668.1">
    <property type="protein sequence ID" value="ENSORLP00000040938.1"/>
    <property type="gene ID" value="ENSORLG00000026551.1"/>
</dbReference>
<dbReference type="GeneID" id="101171029"/>
<dbReference type="InterPro" id="IPR016187">
    <property type="entry name" value="CTDL_fold"/>
</dbReference>
<dbReference type="PROSITE" id="PS50041">
    <property type="entry name" value="C_TYPE_LECTIN_2"/>
    <property type="match status" value="2"/>
</dbReference>
<dbReference type="KEGG" id="ola:101171029"/>
<dbReference type="Bgee" id="ENSORLG00000026551">
    <property type="expression patterns" value="Expressed in animal zygote and 5 other cell types or tissues"/>
</dbReference>
<reference evidence="3" key="3">
    <citation type="submission" date="2025-09" db="UniProtKB">
        <authorList>
            <consortium name="Ensembl"/>
        </authorList>
    </citation>
    <scope>IDENTIFICATION</scope>
    <source>
        <strain evidence="3">Hd-rR</strain>
    </source>
</reference>
<dbReference type="GeneTree" id="ENSGT00940000163460"/>
<feature type="chain" id="PRO_5017432953" description="C-type lectin domain-containing protein" evidence="1">
    <location>
        <begin position="24"/>
        <end position="268"/>
    </location>
</feature>
<dbReference type="PANTHER" id="PTHR45784">
    <property type="entry name" value="C-TYPE LECTIN DOMAIN FAMILY 20 MEMBER A-RELATED"/>
    <property type="match status" value="1"/>
</dbReference>
<evidence type="ECO:0000313" key="4">
    <source>
        <dbReference type="Proteomes" id="UP000001038"/>
    </source>
</evidence>
<evidence type="ECO:0000259" key="2">
    <source>
        <dbReference type="PROSITE" id="PS50041"/>
    </source>
</evidence>
<feature type="domain" description="C-type lectin" evidence="2">
    <location>
        <begin position="36"/>
        <end position="146"/>
    </location>
</feature>
<dbReference type="OrthoDB" id="8935730at2759"/>
<name>A0A3B3IAU2_ORYLA</name>
<keyword evidence="4" id="KW-1185">Reference proteome</keyword>
<feature type="domain" description="C-type lectin" evidence="2">
    <location>
        <begin position="146"/>
        <end position="262"/>
    </location>
</feature>
<dbReference type="SMART" id="SM00034">
    <property type="entry name" value="CLECT"/>
    <property type="match status" value="2"/>
</dbReference>
<organism evidence="3 4">
    <name type="scientific">Oryzias latipes</name>
    <name type="common">Japanese rice fish</name>
    <name type="synonym">Japanese killifish</name>
    <dbReference type="NCBI Taxonomy" id="8090"/>
    <lineage>
        <taxon>Eukaryota</taxon>
        <taxon>Metazoa</taxon>
        <taxon>Chordata</taxon>
        <taxon>Craniata</taxon>
        <taxon>Vertebrata</taxon>
        <taxon>Euteleostomi</taxon>
        <taxon>Actinopterygii</taxon>
        <taxon>Neopterygii</taxon>
        <taxon>Teleostei</taxon>
        <taxon>Neoteleostei</taxon>
        <taxon>Acanthomorphata</taxon>
        <taxon>Ovalentaria</taxon>
        <taxon>Atherinomorphae</taxon>
        <taxon>Beloniformes</taxon>
        <taxon>Adrianichthyidae</taxon>
        <taxon>Oryziinae</taxon>
        <taxon>Oryzias</taxon>
    </lineage>
</organism>
<feature type="signal peptide" evidence="1">
    <location>
        <begin position="1"/>
        <end position="23"/>
    </location>
</feature>
<evidence type="ECO:0000256" key="1">
    <source>
        <dbReference type="SAM" id="SignalP"/>
    </source>
</evidence>
<dbReference type="Pfam" id="PF00059">
    <property type="entry name" value="Lectin_C"/>
    <property type="match status" value="2"/>
</dbReference>
<dbReference type="SUPFAM" id="SSF56436">
    <property type="entry name" value="C-type lectin-like"/>
    <property type="match status" value="2"/>
</dbReference>
<dbReference type="InParanoid" id="A0A3B3IAU2"/>
<sequence>MEKKSSPGLILCCFLATVFHLEAKLEITVYMPGNEKSWDDARQYCQYNYIDMVSSNTVNLDDLADWLEKKKVNDVWIGLHQDLDLAWRWIDVRTGVGLTGDDVSQSNKWLQQLVVGQVLNAKCGTLTKTNNWENKVCSSERPFVCYGDNLLFITEKKTWEDALNHCRSLSTSYFKYDLLSLSTSQSLGYIRDRIYKATTDQVWTGLRFLGEDWFWSDGSTVNQQEMLPKCPAQWKFCGAVSKNGIDEWMIVDCSERKNFICSRTTVGD</sequence>
<dbReference type="RefSeq" id="XP_020565726.1">
    <property type="nucleotide sequence ID" value="XM_020710067.1"/>
</dbReference>